<dbReference type="Pfam" id="PF22055">
    <property type="entry name" value="MvaT_DBD"/>
    <property type="match status" value="1"/>
</dbReference>
<organism evidence="3 4">
    <name type="scientific">Pseudomonas migulae</name>
    <dbReference type="NCBI Taxonomy" id="78543"/>
    <lineage>
        <taxon>Bacteria</taxon>
        <taxon>Pseudomonadati</taxon>
        <taxon>Pseudomonadota</taxon>
        <taxon>Gammaproteobacteria</taxon>
        <taxon>Pseudomonadales</taxon>
        <taxon>Pseudomonadaceae</taxon>
        <taxon>Pseudomonas</taxon>
    </lineage>
</organism>
<dbReference type="CDD" id="cd16170">
    <property type="entry name" value="MvaT_DBD"/>
    <property type="match status" value="1"/>
</dbReference>
<dbReference type="Proteomes" id="UP000198985">
    <property type="component" value="Unassembled WGS sequence"/>
</dbReference>
<feature type="domain" description="MvaT DNA-binding" evidence="2">
    <location>
        <begin position="81"/>
        <end position="117"/>
    </location>
</feature>
<accession>A0A1H5FGZ3</accession>
<dbReference type="NCBIfam" id="NF041859">
    <property type="entry name" value="silencer_MvaTU"/>
    <property type="match status" value="1"/>
</dbReference>
<keyword evidence="1" id="KW-0175">Coiled coil</keyword>
<name>A0A1H5FGZ3_9PSED</name>
<sequence length="120" mass="13458">MSKLAEFRAAERELQEQLAQLEALKTNAGLKKEIEFEEKLTSLMQSYGKGLKDVIAILDPAPAGRKVEKSSGAHRRPRVLKRYKNPHSGEVVETKGGNHRVLKDWKAQYGASTVESWLQA</sequence>
<gene>
    <name evidence="3" type="ORF">SAMN04490194_0759</name>
</gene>
<protein>
    <submittedName>
        <fullName evidence="3">H-NS histone family protein</fullName>
    </submittedName>
</protein>
<reference evidence="3 4" key="1">
    <citation type="submission" date="2016-10" db="EMBL/GenBank/DDBJ databases">
        <authorList>
            <person name="de Groot N.N."/>
        </authorList>
    </citation>
    <scope>NUCLEOTIDE SEQUENCE [LARGE SCALE GENOMIC DNA]</scope>
    <source>
        <strain evidence="3 4">BS3662</strain>
    </source>
</reference>
<evidence type="ECO:0000259" key="2">
    <source>
        <dbReference type="Pfam" id="PF22055"/>
    </source>
</evidence>
<evidence type="ECO:0000313" key="3">
    <source>
        <dbReference type="EMBL" id="SEE02700.1"/>
    </source>
</evidence>
<evidence type="ECO:0000256" key="1">
    <source>
        <dbReference type="SAM" id="Coils"/>
    </source>
</evidence>
<feature type="coiled-coil region" evidence="1">
    <location>
        <begin position="4"/>
        <end position="31"/>
    </location>
</feature>
<proteinExistence type="predicted"/>
<dbReference type="InterPro" id="IPR035616">
    <property type="entry name" value="MvaT_DBD"/>
</dbReference>
<dbReference type="EMBL" id="FNTY01000002">
    <property type="protein sequence ID" value="SEE02700.1"/>
    <property type="molecule type" value="Genomic_DNA"/>
</dbReference>
<dbReference type="AlphaFoldDB" id="A0A1H5FGZ3"/>
<dbReference type="RefSeq" id="WP_057005160.1">
    <property type="nucleotide sequence ID" value="NZ_FNTY01000002.1"/>
</dbReference>
<evidence type="ECO:0000313" key="4">
    <source>
        <dbReference type="Proteomes" id="UP000198985"/>
    </source>
</evidence>